<evidence type="ECO:0000256" key="3">
    <source>
        <dbReference type="ARBA" id="ARBA00022829"/>
    </source>
</evidence>
<dbReference type="SUPFAM" id="SSF46785">
    <property type="entry name" value="Winged helix' DNA-binding domain"/>
    <property type="match status" value="1"/>
</dbReference>
<dbReference type="Gene3D" id="1.10.225.40">
    <property type="entry name" value="MukF, C-terminal domain"/>
    <property type="match status" value="1"/>
</dbReference>
<keyword evidence="11" id="KW-1185">Reference proteome</keyword>
<keyword evidence="2" id="KW-0132">Cell division</keyword>
<dbReference type="Gene3D" id="1.20.58.590">
    <property type="entry name" value="Chromosome partition protein MukF, middle domain"/>
    <property type="match status" value="1"/>
</dbReference>
<keyword evidence="5" id="KW-0226">DNA condensation</keyword>
<protein>
    <submittedName>
        <fullName evidence="10">Chromosome partition protein MukF</fullName>
    </submittedName>
</protein>
<proteinExistence type="predicted"/>
<comment type="caution">
    <text evidence="10">The sequence shown here is derived from an EMBL/GenBank/DDBJ whole genome shotgun (WGS) entry which is preliminary data.</text>
</comment>
<feature type="domain" description="Chromosome partition protein MukF winged-helix" evidence="7">
    <location>
        <begin position="10"/>
        <end position="122"/>
    </location>
</feature>
<gene>
    <name evidence="10" type="primary">mukF</name>
    <name evidence="10" type="ORF">K6Y31_18780</name>
</gene>
<dbReference type="RefSeq" id="WP_233054551.1">
    <property type="nucleotide sequence ID" value="NZ_JAIMJA010000025.1"/>
</dbReference>
<dbReference type="InterPro" id="IPR033440">
    <property type="entry name" value="MukF_M"/>
</dbReference>
<evidence type="ECO:0000313" key="11">
    <source>
        <dbReference type="Proteomes" id="UP001201273"/>
    </source>
</evidence>
<dbReference type="SUPFAM" id="SSF140570">
    <property type="entry name" value="MukF C-terminal domain-like"/>
    <property type="match status" value="1"/>
</dbReference>
<dbReference type="Pfam" id="PF17192">
    <property type="entry name" value="MukF_M"/>
    <property type="match status" value="1"/>
</dbReference>
<dbReference type="InterPro" id="IPR036141">
    <property type="entry name" value="MukF_M_sp"/>
</dbReference>
<dbReference type="Gene3D" id="1.10.10.10">
    <property type="entry name" value="Winged helix-like DNA-binding domain superfamily/Winged helix DNA-binding domain"/>
    <property type="match status" value="1"/>
</dbReference>
<keyword evidence="1" id="KW-0963">Cytoplasm</keyword>
<reference evidence="10 11" key="1">
    <citation type="journal article" date="2022" name="Environ. Microbiol. Rep.">
        <title>Eco-phylogenetic analyses reveal divergent evolution of vitamin B12 metabolism in the marine bacterial family 'Psychromonadaceae'.</title>
        <authorList>
            <person name="Jin X."/>
            <person name="Yang Y."/>
            <person name="Cao H."/>
            <person name="Gao B."/>
            <person name="Zhao Z."/>
        </authorList>
    </citation>
    <scope>NUCLEOTIDE SEQUENCE [LARGE SCALE GENOMIC DNA]</scope>
    <source>
        <strain evidence="10 11">MKS20</strain>
    </source>
</reference>
<dbReference type="EMBL" id="JAIMJA010000025">
    <property type="protein sequence ID" value="MCE2596824.1"/>
    <property type="molecule type" value="Genomic_DNA"/>
</dbReference>
<dbReference type="CDD" id="cd16337">
    <property type="entry name" value="MukF_C"/>
    <property type="match status" value="1"/>
</dbReference>
<dbReference type="InterPro" id="IPR036390">
    <property type="entry name" value="WH_DNA-bd_sf"/>
</dbReference>
<dbReference type="NCBIfam" id="NF003615">
    <property type="entry name" value="PRK05260.1"/>
    <property type="match status" value="1"/>
</dbReference>
<keyword evidence="4" id="KW-0106">Calcium</keyword>
<sequence length="452" mass="51504">MTKKYTLAAQKNLPELVGWVKQEAFSLNLPSDRLAFLIAVSVVAEQELGAELTEAQLHDAFRLVSDIFGQVDETQTERANNAINEFCRQQLFNRFGADTMDTASLYRLTPLALGIVNFYAQQKTYSNVKLSILLTQVAAEITKVYDAAKQGGDEQYWDESVYSVLKYSVEDIFERIDLTQRAMDSQQQAAKDNIAQLLHQNWSQAISACEQLLAETSSHLRELQDTLTSAGDKLQSGLLNIQETVHGNEEYEHIEVLVFNLQARLDGIIAWGQQSIDLWTRYDRHVHKFIRTAIDMDKNRAFSQRLRESVQNFSQHNWHLVIAEEDRILELRDETLSFRDETITGEVPQEMEYQELVDIQNEVAGRVEAYLAQFKDNQQPLELAIVLRDFLADYPSVQHFDIARLVIDEACKLGLSSAEVKFTGAQAPWRPINTTGAKIQAHHIDTYDTDGQ</sequence>
<dbReference type="InterPro" id="IPR033439">
    <property type="entry name" value="MukF_WHTH"/>
</dbReference>
<evidence type="ECO:0000256" key="5">
    <source>
        <dbReference type="ARBA" id="ARBA00023067"/>
    </source>
</evidence>
<dbReference type="Pfam" id="PF17193">
    <property type="entry name" value="MukF_C"/>
    <property type="match status" value="1"/>
</dbReference>
<feature type="domain" description="Chromosome partition protein MukF middle" evidence="8">
    <location>
        <begin position="126"/>
        <end position="286"/>
    </location>
</feature>
<dbReference type="CDD" id="cd16335">
    <property type="entry name" value="MukF_N"/>
    <property type="match status" value="1"/>
</dbReference>
<organism evidence="10 11">
    <name type="scientific">Motilimonas cestriensis</name>
    <dbReference type="NCBI Taxonomy" id="2742685"/>
    <lineage>
        <taxon>Bacteria</taxon>
        <taxon>Pseudomonadati</taxon>
        <taxon>Pseudomonadota</taxon>
        <taxon>Gammaproteobacteria</taxon>
        <taxon>Alteromonadales</taxon>
        <taxon>Alteromonadales genera incertae sedis</taxon>
        <taxon>Motilimonas</taxon>
    </lineage>
</organism>
<dbReference type="InterPro" id="IPR038198">
    <property type="entry name" value="MukF_C_sf"/>
</dbReference>
<dbReference type="InterPro" id="IPR033441">
    <property type="entry name" value="MukF_C"/>
</dbReference>
<evidence type="ECO:0000256" key="2">
    <source>
        <dbReference type="ARBA" id="ARBA00022618"/>
    </source>
</evidence>
<evidence type="ECO:0000256" key="1">
    <source>
        <dbReference type="ARBA" id="ARBA00022490"/>
    </source>
</evidence>
<evidence type="ECO:0000259" key="9">
    <source>
        <dbReference type="Pfam" id="PF17193"/>
    </source>
</evidence>
<evidence type="ECO:0000313" key="10">
    <source>
        <dbReference type="EMBL" id="MCE2596824.1"/>
    </source>
</evidence>
<evidence type="ECO:0000256" key="6">
    <source>
        <dbReference type="ARBA" id="ARBA00023306"/>
    </source>
</evidence>
<name>A0ABS8WGU8_9GAMM</name>
<accession>A0ABS8WGU8</accession>
<dbReference type="Proteomes" id="UP001201273">
    <property type="component" value="Unassembled WGS sequence"/>
</dbReference>
<dbReference type="Pfam" id="PF03882">
    <property type="entry name" value="WHD_KicB"/>
    <property type="match status" value="1"/>
</dbReference>
<keyword evidence="6" id="KW-0131">Cell cycle</keyword>
<evidence type="ECO:0000256" key="4">
    <source>
        <dbReference type="ARBA" id="ARBA00022837"/>
    </source>
</evidence>
<feature type="domain" description="Chromosome partition protein MukF C-terminal" evidence="9">
    <location>
        <begin position="288"/>
        <end position="447"/>
    </location>
</feature>
<keyword evidence="3" id="KW-0159">Chromosome partition</keyword>
<evidence type="ECO:0000259" key="7">
    <source>
        <dbReference type="Pfam" id="PF03882"/>
    </source>
</evidence>
<dbReference type="InterPro" id="IPR036388">
    <property type="entry name" value="WH-like_DNA-bd_sf"/>
</dbReference>
<evidence type="ECO:0000259" key="8">
    <source>
        <dbReference type="Pfam" id="PF17192"/>
    </source>
</evidence>